<organism evidence="2 3">
    <name type="scientific">Glossina palpalis gambiensis</name>
    <dbReference type="NCBI Taxonomy" id="67801"/>
    <lineage>
        <taxon>Eukaryota</taxon>
        <taxon>Metazoa</taxon>
        <taxon>Ecdysozoa</taxon>
        <taxon>Arthropoda</taxon>
        <taxon>Hexapoda</taxon>
        <taxon>Insecta</taxon>
        <taxon>Pterygota</taxon>
        <taxon>Neoptera</taxon>
        <taxon>Endopterygota</taxon>
        <taxon>Diptera</taxon>
        <taxon>Brachycera</taxon>
        <taxon>Muscomorpha</taxon>
        <taxon>Hippoboscoidea</taxon>
        <taxon>Glossinidae</taxon>
        <taxon>Glossina</taxon>
    </lineage>
</organism>
<evidence type="ECO:0000313" key="3">
    <source>
        <dbReference type="Proteomes" id="UP000092460"/>
    </source>
</evidence>
<dbReference type="EnsemblMetazoa" id="GPPI012891-RA">
    <property type="protein sequence ID" value="GPPI012891-PA"/>
    <property type="gene ID" value="GPPI012891"/>
</dbReference>
<dbReference type="Proteomes" id="UP000092460">
    <property type="component" value="Unassembled WGS sequence"/>
</dbReference>
<dbReference type="EMBL" id="JXJN01005736">
    <property type="status" value="NOT_ANNOTATED_CDS"/>
    <property type="molecule type" value="Genomic_DNA"/>
</dbReference>
<dbReference type="VEuPathDB" id="VectorBase:GPPI012891"/>
<keyword evidence="3" id="KW-1185">Reference proteome</keyword>
<name>A0A1B0AYF8_9MUSC</name>
<dbReference type="AlphaFoldDB" id="A0A1B0AYF8"/>
<proteinExistence type="predicted"/>
<feature type="compositionally biased region" description="Acidic residues" evidence="1">
    <location>
        <begin position="69"/>
        <end position="84"/>
    </location>
</feature>
<reference evidence="2" key="2">
    <citation type="submission" date="2020-05" db="UniProtKB">
        <authorList>
            <consortium name="EnsemblMetazoa"/>
        </authorList>
    </citation>
    <scope>IDENTIFICATION</scope>
    <source>
        <strain evidence="2">IAEA</strain>
    </source>
</reference>
<evidence type="ECO:0000256" key="1">
    <source>
        <dbReference type="SAM" id="MobiDB-lite"/>
    </source>
</evidence>
<protein>
    <submittedName>
        <fullName evidence="2">Uncharacterized protein</fullName>
    </submittedName>
</protein>
<sequence length="117" mass="13593">MQCINPNSCSNNVEFFSYTLNDNNENDDNDKNDDPIDDVPRRIYPMRIDIELIHKSVAHLFATVGDDNYLGDDDDNDDDDDDDDDDDYGRILFLKFSKSTDVDTRKRPKILQITVLR</sequence>
<reference evidence="3" key="1">
    <citation type="submission" date="2015-01" db="EMBL/GenBank/DDBJ databases">
        <authorList>
            <person name="Aksoy S."/>
            <person name="Warren W."/>
            <person name="Wilson R.K."/>
        </authorList>
    </citation>
    <scope>NUCLEOTIDE SEQUENCE [LARGE SCALE GENOMIC DNA]</scope>
    <source>
        <strain evidence="3">IAEA</strain>
    </source>
</reference>
<evidence type="ECO:0000313" key="2">
    <source>
        <dbReference type="EnsemblMetazoa" id="GPPI012891-PA"/>
    </source>
</evidence>
<feature type="region of interest" description="Disordered" evidence="1">
    <location>
        <begin position="20"/>
        <end position="39"/>
    </location>
</feature>
<feature type="region of interest" description="Disordered" evidence="1">
    <location>
        <begin position="65"/>
        <end position="84"/>
    </location>
</feature>
<accession>A0A1B0AYF8</accession>